<evidence type="ECO:0000313" key="10">
    <source>
        <dbReference type="Proteomes" id="UP000539052"/>
    </source>
</evidence>
<dbReference type="Proteomes" id="UP000539052">
    <property type="component" value="Unassembled WGS sequence"/>
</dbReference>
<evidence type="ECO:0000256" key="5">
    <source>
        <dbReference type="ARBA" id="ARBA00023163"/>
    </source>
</evidence>
<dbReference type="PROSITE" id="PS50110">
    <property type="entry name" value="RESPONSE_REGULATORY"/>
    <property type="match status" value="1"/>
</dbReference>
<gene>
    <name evidence="9" type="ORF">G9470_18735</name>
</gene>
<evidence type="ECO:0000256" key="3">
    <source>
        <dbReference type="ARBA" id="ARBA00023015"/>
    </source>
</evidence>
<dbReference type="PANTHER" id="PTHR48111:SF22">
    <property type="entry name" value="REGULATOR OF RPOS"/>
    <property type="match status" value="1"/>
</dbReference>
<evidence type="ECO:0000256" key="7">
    <source>
        <dbReference type="PROSITE-ProRule" id="PRU00169"/>
    </source>
</evidence>
<evidence type="ECO:0000256" key="2">
    <source>
        <dbReference type="ARBA" id="ARBA00023012"/>
    </source>
</evidence>
<keyword evidence="10" id="KW-1185">Reference proteome</keyword>
<keyword evidence="7" id="KW-0597">Phosphoprotein</keyword>
<feature type="domain" description="Response regulatory" evidence="8">
    <location>
        <begin position="2"/>
        <end position="116"/>
    </location>
</feature>
<dbReference type="EMBL" id="JAAOXG010000039">
    <property type="protein sequence ID" value="NNJ31812.1"/>
    <property type="molecule type" value="Genomic_DNA"/>
</dbReference>
<dbReference type="Pfam" id="PF00072">
    <property type="entry name" value="Response_reg"/>
    <property type="match status" value="1"/>
</dbReference>
<dbReference type="SUPFAM" id="SSF52172">
    <property type="entry name" value="CheY-like"/>
    <property type="match status" value="1"/>
</dbReference>
<evidence type="ECO:0000313" key="9">
    <source>
        <dbReference type="EMBL" id="NNJ31812.1"/>
    </source>
</evidence>
<evidence type="ECO:0000256" key="6">
    <source>
        <dbReference type="ARBA" id="ARBA00024867"/>
    </source>
</evidence>
<dbReference type="InterPro" id="IPR001789">
    <property type="entry name" value="Sig_transdc_resp-reg_receiver"/>
</dbReference>
<reference evidence="9 10" key="1">
    <citation type="submission" date="2020-03" db="EMBL/GenBank/DDBJ databases">
        <title>Genome Sequence of industrial isolate, B5A.</title>
        <authorList>
            <person name="Sharma S."/>
            <person name="Patil P.B."/>
            <person name="Korpole S."/>
        </authorList>
    </citation>
    <scope>NUCLEOTIDE SEQUENCE [LARGE SCALE GENOMIC DNA]</scope>
    <source>
        <strain evidence="9 10">PI-S10-B5A</strain>
    </source>
</reference>
<feature type="modified residue" description="4-aspartylphosphate" evidence="7">
    <location>
        <position position="51"/>
    </location>
</feature>
<keyword evidence="4" id="KW-0238">DNA-binding</keyword>
<dbReference type="RefSeq" id="WP_170822925.1">
    <property type="nucleotide sequence ID" value="NZ_JAAOXG010000039.1"/>
</dbReference>
<evidence type="ECO:0000259" key="8">
    <source>
        <dbReference type="PROSITE" id="PS50110"/>
    </source>
</evidence>
<organism evidence="9 10">
    <name type="scientific">Lacrimispora defluvii</name>
    <dbReference type="NCBI Taxonomy" id="2719233"/>
    <lineage>
        <taxon>Bacteria</taxon>
        <taxon>Bacillati</taxon>
        <taxon>Bacillota</taxon>
        <taxon>Clostridia</taxon>
        <taxon>Lachnospirales</taxon>
        <taxon>Lachnospiraceae</taxon>
        <taxon>Lacrimispora</taxon>
    </lineage>
</organism>
<dbReference type="InterPro" id="IPR039420">
    <property type="entry name" value="WalR-like"/>
</dbReference>
<dbReference type="SMART" id="SM00448">
    <property type="entry name" value="REC"/>
    <property type="match status" value="1"/>
</dbReference>
<comment type="caution">
    <text evidence="9">The sequence shown here is derived from an EMBL/GenBank/DDBJ whole genome shotgun (WGS) entry which is preliminary data.</text>
</comment>
<keyword evidence="3" id="KW-0805">Transcription regulation</keyword>
<accession>A0ABX1VTR2</accession>
<name>A0ABX1VTR2_9FIRM</name>
<keyword evidence="5" id="KW-0804">Transcription</keyword>
<keyword evidence="2" id="KW-0902">Two-component regulatory system</keyword>
<dbReference type="InterPro" id="IPR011006">
    <property type="entry name" value="CheY-like_superfamily"/>
</dbReference>
<dbReference type="PANTHER" id="PTHR48111">
    <property type="entry name" value="REGULATOR OF RPOS"/>
    <property type="match status" value="1"/>
</dbReference>
<evidence type="ECO:0000256" key="4">
    <source>
        <dbReference type="ARBA" id="ARBA00023125"/>
    </source>
</evidence>
<protein>
    <recommendedName>
        <fullName evidence="1">Stage 0 sporulation protein A homolog</fullName>
    </recommendedName>
</protein>
<sequence length="156" mass="17763">MKILVIEDDISLQNIITKRLHAEGFEVDSCLDGQEGYDYADGIDYDCIVLDLMLPKLNGIEVMKKLRAKGNKSNILILTAKDSIEDRVRGLNAGADDYLVKPFAFDELLARIRVLMRRQGEIKDNILILEDLKMNVDEHWVTRGEKNILLTSKELS</sequence>
<proteinExistence type="predicted"/>
<comment type="function">
    <text evidence="6">May play the central regulatory role in sporulation. It may be an element of the effector pathway responsible for the activation of sporulation genes in response to nutritional stress. Spo0A may act in concert with spo0H (a sigma factor) to control the expression of some genes that are critical to the sporulation process.</text>
</comment>
<evidence type="ECO:0000256" key="1">
    <source>
        <dbReference type="ARBA" id="ARBA00018672"/>
    </source>
</evidence>
<dbReference type="Gene3D" id="3.40.50.2300">
    <property type="match status" value="1"/>
</dbReference>